<dbReference type="NCBIfam" id="TIGR01695">
    <property type="entry name" value="murJ_mviN"/>
    <property type="match status" value="1"/>
</dbReference>
<dbReference type="GO" id="GO:0005886">
    <property type="term" value="C:plasma membrane"/>
    <property type="evidence" value="ECO:0007669"/>
    <property type="project" value="UniProtKB-SubCell"/>
</dbReference>
<proteinExistence type="predicted"/>
<dbReference type="Pfam" id="PF03023">
    <property type="entry name" value="MurJ"/>
    <property type="match status" value="1"/>
</dbReference>
<feature type="transmembrane region" description="Helical" evidence="8">
    <location>
        <begin position="159"/>
        <end position="178"/>
    </location>
</feature>
<accession>A0A7W7VK63</accession>
<keyword evidence="3 8" id="KW-0812">Transmembrane</keyword>
<evidence type="ECO:0000256" key="1">
    <source>
        <dbReference type="ARBA" id="ARBA00004651"/>
    </source>
</evidence>
<dbReference type="PANTHER" id="PTHR47019">
    <property type="entry name" value="LIPID II FLIPPASE MURJ"/>
    <property type="match status" value="1"/>
</dbReference>
<comment type="subcellular location">
    <subcellularLocation>
        <location evidence="1">Cell membrane</location>
        <topology evidence="1">Multi-pass membrane protein</topology>
    </subcellularLocation>
</comment>
<dbReference type="InterPro" id="IPR004268">
    <property type="entry name" value="MurJ"/>
</dbReference>
<keyword evidence="10" id="KW-1185">Reference proteome</keyword>
<keyword evidence="5" id="KW-0573">Peptidoglycan synthesis</keyword>
<evidence type="ECO:0000313" key="10">
    <source>
        <dbReference type="Proteomes" id="UP000552644"/>
    </source>
</evidence>
<feature type="transmembrane region" description="Helical" evidence="8">
    <location>
        <begin position="348"/>
        <end position="373"/>
    </location>
</feature>
<evidence type="ECO:0000256" key="8">
    <source>
        <dbReference type="SAM" id="Phobius"/>
    </source>
</evidence>
<feature type="transmembrane region" description="Helical" evidence="8">
    <location>
        <begin position="21"/>
        <end position="41"/>
    </location>
</feature>
<evidence type="ECO:0000256" key="7">
    <source>
        <dbReference type="ARBA" id="ARBA00023136"/>
    </source>
</evidence>
<evidence type="ECO:0000313" key="9">
    <source>
        <dbReference type="EMBL" id="MBB4913019.1"/>
    </source>
</evidence>
<evidence type="ECO:0000256" key="4">
    <source>
        <dbReference type="ARBA" id="ARBA00022960"/>
    </source>
</evidence>
<feature type="transmembrane region" description="Helical" evidence="8">
    <location>
        <begin position="84"/>
        <end position="106"/>
    </location>
</feature>
<dbReference type="PANTHER" id="PTHR47019:SF1">
    <property type="entry name" value="LIPID II FLIPPASE MURJ"/>
    <property type="match status" value="1"/>
</dbReference>
<keyword evidence="6 8" id="KW-1133">Transmembrane helix</keyword>
<keyword evidence="7 8" id="KW-0472">Membrane</keyword>
<keyword evidence="2" id="KW-1003">Cell membrane</keyword>
<dbReference type="EMBL" id="JACHJP010000001">
    <property type="protein sequence ID" value="MBB4913019.1"/>
    <property type="molecule type" value="Genomic_DNA"/>
</dbReference>
<feature type="transmembrane region" description="Helical" evidence="8">
    <location>
        <begin position="316"/>
        <end position="336"/>
    </location>
</feature>
<feature type="transmembrane region" description="Helical" evidence="8">
    <location>
        <begin position="456"/>
        <end position="474"/>
    </location>
</feature>
<reference evidence="9 10" key="1">
    <citation type="submission" date="2020-08" db="EMBL/GenBank/DDBJ databases">
        <title>Genomic Encyclopedia of Type Strains, Phase III (KMG-III): the genomes of soil and plant-associated and newly described type strains.</title>
        <authorList>
            <person name="Whitman W."/>
        </authorList>
    </citation>
    <scope>NUCLEOTIDE SEQUENCE [LARGE SCALE GENOMIC DNA]</scope>
    <source>
        <strain evidence="9 10">CECT 8840</strain>
    </source>
</reference>
<dbReference type="RefSeq" id="WP_184711851.1">
    <property type="nucleotide sequence ID" value="NZ_JACHJP010000001.1"/>
</dbReference>
<feature type="transmembrane region" description="Helical" evidence="8">
    <location>
        <begin position="413"/>
        <end position="436"/>
    </location>
</feature>
<feature type="transmembrane region" description="Helical" evidence="8">
    <location>
        <begin position="190"/>
        <end position="211"/>
    </location>
</feature>
<dbReference type="PRINTS" id="PR01806">
    <property type="entry name" value="VIRFACTRMVIN"/>
</dbReference>
<feature type="transmembrane region" description="Helical" evidence="8">
    <location>
        <begin position="385"/>
        <end position="407"/>
    </location>
</feature>
<sequence length="520" mass="53450">MDQGLARSGRAMAVGTVVSRSTGFLRTLALVAALGLGSHLFDTYTVANTLPNSIYDLVLGGALTSVLVPLLVRHPDELYAQRLLSLVVYGLGVTVVVTTLLAPQIVDLCASDLGADQRRVAITLTRFFLPQVLFYGVGTTLAAVLSARGRQAVPMWAPVANNLVVIATTAVYLVVGGTGHLERLTVAQTWLLGVGTTAGVAVQALVLCLATQGTGFRVRLRADPRGVGVRRIAAMAGWTLVSVAASQVAIVVVNRLALTSGQGALGAYANAYTLFQLPYAVVTVSIVTGVLPGLSRAAARRDLSQVTAELSRCLRLSGVVLLPTAALLVVLGPHLATALFAHGNAVPSAVALTGTVLAAYGLALVPFCGYQVLLRGFYALQDTRTPAMIGLLVAAATVGGAVVSAWLVPGPRMVVGVAVGYALANCAGFLVAAAVLRARLGRVDGHRLLRAHGRMLPATLVAGGATAVVARLAGQVTGPGWAGSLTVVLAAGTFGALLYGLAAWALRVSEFRTLLGALRP</sequence>
<dbReference type="AlphaFoldDB" id="A0A7W7VK63"/>
<feature type="transmembrane region" description="Helical" evidence="8">
    <location>
        <begin position="126"/>
        <end position="147"/>
    </location>
</feature>
<keyword evidence="4" id="KW-0133">Cell shape</keyword>
<dbReference type="Proteomes" id="UP000552644">
    <property type="component" value="Unassembled WGS sequence"/>
</dbReference>
<evidence type="ECO:0000256" key="2">
    <source>
        <dbReference type="ARBA" id="ARBA00022475"/>
    </source>
</evidence>
<dbReference type="GO" id="GO:0034204">
    <property type="term" value="P:lipid translocation"/>
    <property type="evidence" value="ECO:0007669"/>
    <property type="project" value="TreeGrafter"/>
</dbReference>
<feature type="transmembrane region" description="Helical" evidence="8">
    <location>
        <begin position="53"/>
        <end position="72"/>
    </location>
</feature>
<feature type="transmembrane region" description="Helical" evidence="8">
    <location>
        <begin position="480"/>
        <end position="506"/>
    </location>
</feature>
<organism evidence="9 10">
    <name type="scientific">Streptosporangium saharense</name>
    <dbReference type="NCBI Taxonomy" id="1706840"/>
    <lineage>
        <taxon>Bacteria</taxon>
        <taxon>Bacillati</taxon>
        <taxon>Actinomycetota</taxon>
        <taxon>Actinomycetes</taxon>
        <taxon>Streptosporangiales</taxon>
        <taxon>Streptosporangiaceae</taxon>
        <taxon>Streptosporangium</taxon>
    </lineage>
</organism>
<dbReference type="InterPro" id="IPR051050">
    <property type="entry name" value="Lipid_II_flippase_MurJ/MviN"/>
</dbReference>
<dbReference type="GO" id="GO:0015648">
    <property type="term" value="F:lipid-linked peptidoglycan transporter activity"/>
    <property type="evidence" value="ECO:0007669"/>
    <property type="project" value="TreeGrafter"/>
</dbReference>
<evidence type="ECO:0000256" key="6">
    <source>
        <dbReference type="ARBA" id="ARBA00022989"/>
    </source>
</evidence>
<evidence type="ECO:0000256" key="5">
    <source>
        <dbReference type="ARBA" id="ARBA00022984"/>
    </source>
</evidence>
<feature type="transmembrane region" description="Helical" evidence="8">
    <location>
        <begin position="277"/>
        <end position="295"/>
    </location>
</feature>
<name>A0A7W7VK63_9ACTN</name>
<evidence type="ECO:0000256" key="3">
    <source>
        <dbReference type="ARBA" id="ARBA00022692"/>
    </source>
</evidence>
<protein>
    <submittedName>
        <fullName evidence="9">Putative peptidoglycan lipid II flippase</fullName>
    </submittedName>
</protein>
<dbReference type="CDD" id="cd13123">
    <property type="entry name" value="MATE_MurJ_like"/>
    <property type="match status" value="1"/>
</dbReference>
<feature type="transmembrane region" description="Helical" evidence="8">
    <location>
        <begin position="232"/>
        <end position="257"/>
    </location>
</feature>
<comment type="caution">
    <text evidence="9">The sequence shown here is derived from an EMBL/GenBank/DDBJ whole genome shotgun (WGS) entry which is preliminary data.</text>
</comment>
<gene>
    <name evidence="9" type="ORF">FHS44_000091</name>
</gene>
<dbReference type="GO" id="GO:0008360">
    <property type="term" value="P:regulation of cell shape"/>
    <property type="evidence" value="ECO:0007669"/>
    <property type="project" value="UniProtKB-KW"/>
</dbReference>
<dbReference type="GO" id="GO:0009252">
    <property type="term" value="P:peptidoglycan biosynthetic process"/>
    <property type="evidence" value="ECO:0007669"/>
    <property type="project" value="UniProtKB-KW"/>
</dbReference>